<reference evidence="1 2" key="1">
    <citation type="journal article" date="2019" name="Sci. Rep.">
        <title>Orb-weaving spider Araneus ventricosus genome elucidates the spidroin gene catalogue.</title>
        <authorList>
            <person name="Kono N."/>
            <person name="Nakamura H."/>
            <person name="Ohtoshi R."/>
            <person name="Moran D.A.P."/>
            <person name="Shinohara A."/>
            <person name="Yoshida Y."/>
            <person name="Fujiwara M."/>
            <person name="Mori M."/>
            <person name="Tomita M."/>
            <person name="Arakawa K."/>
        </authorList>
    </citation>
    <scope>NUCLEOTIDE SEQUENCE [LARGE SCALE GENOMIC DNA]</scope>
</reference>
<dbReference type="EMBL" id="BGPR01000050">
    <property type="protein sequence ID" value="GBL86766.1"/>
    <property type="molecule type" value="Genomic_DNA"/>
</dbReference>
<accession>A0A4Y2B634</accession>
<comment type="caution">
    <text evidence="1">The sequence shown here is derived from an EMBL/GenBank/DDBJ whole genome shotgun (WGS) entry which is preliminary data.</text>
</comment>
<proteinExistence type="predicted"/>
<protein>
    <submittedName>
        <fullName evidence="1">Uncharacterized protein</fullName>
    </submittedName>
</protein>
<dbReference type="Proteomes" id="UP000499080">
    <property type="component" value="Unassembled WGS sequence"/>
</dbReference>
<gene>
    <name evidence="1" type="ORF">AVEN_96007_1</name>
</gene>
<evidence type="ECO:0000313" key="1">
    <source>
        <dbReference type="EMBL" id="GBL86766.1"/>
    </source>
</evidence>
<keyword evidence="2" id="KW-1185">Reference proteome</keyword>
<sequence>MLDSPFDRYPAPNNSLQQDELRGIKRCRLLEGTRHRSLQYIYYILFWTFCFTNKRFRKEIPEPSLRQIATLDDIQICTSKLFFPKPTTPISVAFLIQNRNYSS</sequence>
<organism evidence="1 2">
    <name type="scientific">Araneus ventricosus</name>
    <name type="common">Orbweaver spider</name>
    <name type="synonym">Epeira ventricosa</name>
    <dbReference type="NCBI Taxonomy" id="182803"/>
    <lineage>
        <taxon>Eukaryota</taxon>
        <taxon>Metazoa</taxon>
        <taxon>Ecdysozoa</taxon>
        <taxon>Arthropoda</taxon>
        <taxon>Chelicerata</taxon>
        <taxon>Arachnida</taxon>
        <taxon>Araneae</taxon>
        <taxon>Araneomorphae</taxon>
        <taxon>Entelegynae</taxon>
        <taxon>Araneoidea</taxon>
        <taxon>Araneidae</taxon>
        <taxon>Araneus</taxon>
    </lineage>
</organism>
<dbReference type="AlphaFoldDB" id="A0A4Y2B634"/>
<evidence type="ECO:0000313" key="2">
    <source>
        <dbReference type="Proteomes" id="UP000499080"/>
    </source>
</evidence>
<name>A0A4Y2B634_ARAVE</name>